<organism evidence="1">
    <name type="scientific">Streptomyces sp. NBC_00148</name>
    <dbReference type="NCBI Taxonomy" id="2903626"/>
    <lineage>
        <taxon>Bacteria</taxon>
        <taxon>Bacillati</taxon>
        <taxon>Actinomycetota</taxon>
        <taxon>Actinomycetes</taxon>
        <taxon>Kitasatosporales</taxon>
        <taxon>Streptomycetaceae</taxon>
        <taxon>Streptomyces</taxon>
    </lineage>
</organism>
<reference evidence="1" key="1">
    <citation type="submission" date="2022-10" db="EMBL/GenBank/DDBJ databases">
        <title>The complete genomes of actinobacterial strains from the NBC collection.</title>
        <authorList>
            <person name="Joergensen T.S."/>
            <person name="Alvarez Arevalo M."/>
            <person name="Sterndorff E.B."/>
            <person name="Faurdal D."/>
            <person name="Vuksanovic O."/>
            <person name="Mourched A.-S."/>
            <person name="Charusanti P."/>
            <person name="Shaw S."/>
            <person name="Blin K."/>
            <person name="Weber T."/>
        </authorList>
    </citation>
    <scope>NUCLEOTIDE SEQUENCE</scope>
    <source>
        <strain evidence="1">NBC_00148</strain>
        <plasmid evidence="1">unnamed1</plasmid>
    </source>
</reference>
<gene>
    <name evidence="1" type="ORF">OG222_36830</name>
</gene>
<sequence length="722" mass="78816">MPAPGVSGEAGVHSPSSAPIHNPHTGVLPLFEGAQVDFQDLFLELSPRASIRVDRRSGDGEWLHSYVDRPLPQTAPWGPYAVYLADEDGHFCRLCFDLDSKRGDTGPDLATLLRALDEAGLTYVVAASGSAGGRHVWVTAESPLEATLVSAIAEAAKKRVPTLDKGMLNNPSTGAARPIGAPHRDGGTSQLHAPLDERRAAALLTPDTCNNPTDAFVRLLMVLDAIPAVPDVRMRRVRQDAVQVLDDELGPRLPGTVNPTVDEETYRLLTRRPADDKVSEVLAAVLTRLALRRWTWPMVERLLAERRHREGGLLHACTRTRRGRLRAVLPDFHARQKLARQWARCVAYAATLPLPEDTLEWTENLADVVALVEQLQAAADACPERWASEAGPADRAALDLRCLLALRAGTTVLALDCRRAALATGHGRSTMHRAQDRLTLDGWLAPRESDGPAGTHELLPVTASHPGFPPVARGGTQGTPPPVGERRTHLISTLQERLAAGQHDVFAYGRATETHAGGLGHHAGRVYQQLAEHADCPLSLTELCERTGYRPRTVAKHLAQMRDLLIATRAVMTVHHECSTCQAAPGERCRTAAGAVLCRRGADQHAARQTLAAERSSTPHYRPRPGSLVAAAKALGCHGVTASRARRYAVEIELYRWWRQEEEWMRAPKAGVRTGVQTHQEQTALVLTTLARQPRRRYPRTADGRGDHAAARARIERRIATA</sequence>
<dbReference type="RefSeq" id="WP_331718262.1">
    <property type="nucleotide sequence ID" value="NZ_CP108170.1"/>
</dbReference>
<evidence type="ECO:0000313" key="1">
    <source>
        <dbReference type="EMBL" id="WTQ78756.1"/>
    </source>
</evidence>
<protein>
    <submittedName>
        <fullName evidence="1">Uncharacterized protein</fullName>
    </submittedName>
</protein>
<name>A0AAU1M534_9ACTN</name>
<dbReference type="AlphaFoldDB" id="A0AAU1M534"/>
<proteinExistence type="predicted"/>
<accession>A0AAU1M534</accession>
<keyword evidence="1" id="KW-0614">Plasmid</keyword>
<geneLocation type="plasmid" evidence="1">
    <name>unnamed1</name>
</geneLocation>
<dbReference type="EMBL" id="CP108170">
    <property type="protein sequence ID" value="WTQ78756.1"/>
    <property type="molecule type" value="Genomic_DNA"/>
</dbReference>